<feature type="region of interest" description="Disordered" evidence="6">
    <location>
        <begin position="82"/>
        <end position="165"/>
    </location>
</feature>
<feature type="domain" description="Acyl-CoA oxidase/dehydrogenase middle" evidence="8">
    <location>
        <begin position="564"/>
        <end position="658"/>
    </location>
</feature>
<feature type="compositionally biased region" description="Gly residues" evidence="6">
    <location>
        <begin position="788"/>
        <end position="797"/>
    </location>
</feature>
<dbReference type="InterPro" id="IPR037069">
    <property type="entry name" value="AcylCoA_DH/ox_N_sf"/>
</dbReference>
<dbReference type="Gene3D" id="1.20.140.10">
    <property type="entry name" value="Butyryl-CoA Dehydrogenase, subunit A, domain 3"/>
    <property type="match status" value="2"/>
</dbReference>
<feature type="domain" description="Acyl-CoA dehydrogenase/oxidase C-terminal" evidence="7">
    <location>
        <begin position="265"/>
        <end position="331"/>
    </location>
</feature>
<dbReference type="Proteomes" id="UP000579153">
    <property type="component" value="Unassembled WGS sequence"/>
</dbReference>
<dbReference type="Pfam" id="PF02770">
    <property type="entry name" value="Acyl-CoA_dh_M"/>
    <property type="match status" value="1"/>
</dbReference>
<evidence type="ECO:0000259" key="7">
    <source>
        <dbReference type="Pfam" id="PF00441"/>
    </source>
</evidence>
<feature type="region of interest" description="Disordered" evidence="6">
    <location>
        <begin position="332"/>
        <end position="372"/>
    </location>
</feature>
<feature type="domain" description="Acyl-CoA dehydrogenase/oxidase C-terminal" evidence="7">
    <location>
        <begin position="385"/>
        <end position="437"/>
    </location>
</feature>
<dbReference type="Gene3D" id="2.40.110.10">
    <property type="entry name" value="Butyryl-CoA Dehydrogenase, subunit A, domain 2"/>
    <property type="match status" value="1"/>
</dbReference>
<protein>
    <submittedName>
        <fullName evidence="10">Alkylation response protein AidB-like acyl-CoA dehydrogenase</fullName>
    </submittedName>
</protein>
<comment type="caution">
    <text evidence="10">The sequence shown here is derived from an EMBL/GenBank/DDBJ whole genome shotgun (WGS) entry which is preliminary data.</text>
</comment>
<dbReference type="Pfam" id="PF00441">
    <property type="entry name" value="Acyl-CoA_dh_1"/>
    <property type="match status" value="3"/>
</dbReference>
<sequence>MGIGTTEEHQALADSVRGLATRTTEHAALAGQGILGLHLPEECGGQGYGLLELCVALEALGERRVPGAYLPTVLTSAALTWPAAHPTDPQPKTDHPEGDLAAAEPATDRPSRGASIAAPETGGPDGIPAAAGPETGRPGRGAAVTRPEAGRPDGIPAAAGPETGRPCVANAPLIAGLADGSMTAAVAFPVEGGDRGRFLALGSPEADLFLVPVDGRGWAVLDRADVVAEPADGVDLDRPLCSVTARTVPADRVLGEVPVRELAAVLLGADACGVAAWAVRTAAEYAKVREQFGRPIGQFQGVKHRVAAALVTLEQARAAVWDAARALDAAPRGGLGSEVRPTAQDATGDGLTAETRPATDATKSGPGGETRPAADIAGGGLGGEVGLAVAVVGVLGSEAAVRCAADAIQVLGGIGYTFEHDAHRYYRRALSDRMLAGDPGPWAEEVAGLAVAGVRRAMEPDLPEEAAAVRDAIRAEAESLRAEEPPARLGRFAREGWIMPYLPRPWGRDASPLEQVIIHQEFRDLKRPNLGIAAWAVPSIVRYGTREQQERFLPKTFTGEIVWCQLFSEPGAGSDLAGLATKATRVEGGWSLTGQKIWTSLAQYAHWGICLARTSPEKAKHNGITYFLVDMASPGVTVRPLKEINGDEVFNEVFLDDVFVPDDLVVGAVDEGWRVARDTLSHERVALGDSWGPGSQHTDMAELIAKLPPLRQSQREQAGRLWAEGQAISALGLRVTLSKLSDPRPSDPRPSGSRPSGSRPSGSRPSDSRPSDSRPSDSRLPGSRPSGEGLGGSGRPGSGAAVRPGADGATASSVRKLLGMRHAQAISEFCWSLAPASRHWNRMILATRAFTIGGGTTEVQLNIIAERALGLPRDP</sequence>
<dbReference type="InterPro" id="IPR009100">
    <property type="entry name" value="AcylCoA_DH/oxidase_NM_dom_sf"/>
</dbReference>
<dbReference type="AlphaFoldDB" id="A0A7W9GJM1"/>
<gene>
    <name evidence="10" type="ORF">HD596_011677</name>
</gene>
<dbReference type="FunFam" id="2.40.110.10:FF:000011">
    <property type="entry name" value="Acyl-CoA dehydrogenase FadE34"/>
    <property type="match status" value="1"/>
</dbReference>
<feature type="domain" description="Acyl-CoA dehydrogenase/oxidase N-terminal" evidence="9">
    <location>
        <begin position="470"/>
        <end position="560"/>
    </location>
</feature>
<dbReference type="SUPFAM" id="SSF56645">
    <property type="entry name" value="Acyl-CoA dehydrogenase NM domain-like"/>
    <property type="match status" value="2"/>
</dbReference>
<dbReference type="GO" id="GO:0050660">
    <property type="term" value="F:flavin adenine dinucleotide binding"/>
    <property type="evidence" value="ECO:0007669"/>
    <property type="project" value="InterPro"/>
</dbReference>
<feature type="compositionally biased region" description="Low complexity" evidence="6">
    <location>
        <begin position="778"/>
        <end position="787"/>
    </location>
</feature>
<keyword evidence="3" id="KW-0285">Flavoprotein</keyword>
<dbReference type="PANTHER" id="PTHR43292">
    <property type="entry name" value="ACYL-COA DEHYDROGENASE"/>
    <property type="match status" value="1"/>
</dbReference>
<dbReference type="Pfam" id="PF02771">
    <property type="entry name" value="Acyl-CoA_dh_N"/>
    <property type="match status" value="2"/>
</dbReference>
<proteinExistence type="inferred from homology"/>
<dbReference type="InterPro" id="IPR052161">
    <property type="entry name" value="Mycobact_Acyl-CoA_DH"/>
</dbReference>
<dbReference type="EMBL" id="JACHMB010000001">
    <property type="protein sequence ID" value="MBB5784921.1"/>
    <property type="molecule type" value="Genomic_DNA"/>
</dbReference>
<accession>A0A7W9GJM1</accession>
<dbReference type="RefSeq" id="WP_246555512.1">
    <property type="nucleotide sequence ID" value="NZ_JACHMB010000001.1"/>
</dbReference>
<dbReference type="Gene3D" id="1.10.540.10">
    <property type="entry name" value="Acyl-CoA dehydrogenase/oxidase, N-terminal domain"/>
    <property type="match status" value="2"/>
</dbReference>
<dbReference type="InterPro" id="IPR009075">
    <property type="entry name" value="AcylCo_DH/oxidase_C"/>
</dbReference>
<evidence type="ECO:0000256" key="3">
    <source>
        <dbReference type="ARBA" id="ARBA00022630"/>
    </source>
</evidence>
<evidence type="ECO:0000256" key="6">
    <source>
        <dbReference type="SAM" id="MobiDB-lite"/>
    </source>
</evidence>
<evidence type="ECO:0000256" key="1">
    <source>
        <dbReference type="ARBA" id="ARBA00001974"/>
    </source>
</evidence>
<evidence type="ECO:0000256" key="2">
    <source>
        <dbReference type="ARBA" id="ARBA00009347"/>
    </source>
</evidence>
<feature type="region of interest" description="Disordered" evidence="6">
    <location>
        <begin position="738"/>
        <end position="807"/>
    </location>
</feature>
<feature type="domain" description="Acyl-CoA dehydrogenase/oxidase N-terminal" evidence="9">
    <location>
        <begin position="26"/>
        <end position="79"/>
    </location>
</feature>
<dbReference type="InterPro" id="IPR013786">
    <property type="entry name" value="AcylCoA_DH/ox_N"/>
</dbReference>
<dbReference type="InterPro" id="IPR046373">
    <property type="entry name" value="Acyl-CoA_Oxase/DH_mid-dom_sf"/>
</dbReference>
<dbReference type="PANTHER" id="PTHR43292:SF4">
    <property type="entry name" value="ACYL-COA DEHYDROGENASE FADE34"/>
    <property type="match status" value="1"/>
</dbReference>
<reference evidence="10 11" key="1">
    <citation type="submission" date="2020-08" db="EMBL/GenBank/DDBJ databases">
        <title>Sequencing the genomes of 1000 actinobacteria strains.</title>
        <authorList>
            <person name="Klenk H.-P."/>
        </authorList>
    </citation>
    <scope>NUCLEOTIDE SEQUENCE [LARGE SCALE GENOMIC DNA]</scope>
    <source>
        <strain evidence="10 11">DSM 45507</strain>
    </source>
</reference>
<dbReference type="SUPFAM" id="SSF47203">
    <property type="entry name" value="Acyl-CoA dehydrogenase C-terminal domain-like"/>
    <property type="match status" value="2"/>
</dbReference>
<dbReference type="InterPro" id="IPR036250">
    <property type="entry name" value="AcylCo_DH-like_C"/>
</dbReference>
<evidence type="ECO:0000256" key="4">
    <source>
        <dbReference type="ARBA" id="ARBA00022827"/>
    </source>
</evidence>
<evidence type="ECO:0000256" key="5">
    <source>
        <dbReference type="ARBA" id="ARBA00023002"/>
    </source>
</evidence>
<dbReference type="InterPro" id="IPR006091">
    <property type="entry name" value="Acyl-CoA_Oxase/DH_mid-dom"/>
</dbReference>
<dbReference type="GO" id="GO:0016627">
    <property type="term" value="F:oxidoreductase activity, acting on the CH-CH group of donors"/>
    <property type="evidence" value="ECO:0007669"/>
    <property type="project" value="InterPro"/>
</dbReference>
<comment type="cofactor">
    <cofactor evidence="1">
        <name>FAD</name>
        <dbReference type="ChEBI" id="CHEBI:57692"/>
    </cofactor>
</comment>
<name>A0A7W9GJM1_9ACTN</name>
<keyword evidence="5" id="KW-0560">Oxidoreductase</keyword>
<comment type="similarity">
    <text evidence="2">Belongs to the acyl-CoA dehydrogenase family.</text>
</comment>
<feature type="domain" description="Acyl-CoA dehydrogenase/oxidase C-terminal" evidence="7">
    <location>
        <begin position="837"/>
        <end position="868"/>
    </location>
</feature>
<evidence type="ECO:0000313" key="10">
    <source>
        <dbReference type="EMBL" id="MBB5784921.1"/>
    </source>
</evidence>
<feature type="compositionally biased region" description="Low complexity" evidence="6">
    <location>
        <begin position="749"/>
        <end position="765"/>
    </location>
</feature>
<keyword evidence="11" id="KW-1185">Reference proteome</keyword>
<organism evidence="10 11">
    <name type="scientific">Nonomuraea jabiensis</name>
    <dbReference type="NCBI Taxonomy" id="882448"/>
    <lineage>
        <taxon>Bacteria</taxon>
        <taxon>Bacillati</taxon>
        <taxon>Actinomycetota</taxon>
        <taxon>Actinomycetes</taxon>
        <taxon>Streptosporangiales</taxon>
        <taxon>Streptosporangiaceae</taxon>
        <taxon>Nonomuraea</taxon>
    </lineage>
</organism>
<evidence type="ECO:0000259" key="8">
    <source>
        <dbReference type="Pfam" id="PF02770"/>
    </source>
</evidence>
<dbReference type="GO" id="GO:0005886">
    <property type="term" value="C:plasma membrane"/>
    <property type="evidence" value="ECO:0007669"/>
    <property type="project" value="TreeGrafter"/>
</dbReference>
<feature type="compositionally biased region" description="Basic and acidic residues" evidence="6">
    <location>
        <begin position="766"/>
        <end position="777"/>
    </location>
</feature>
<evidence type="ECO:0000313" key="11">
    <source>
        <dbReference type="Proteomes" id="UP000579153"/>
    </source>
</evidence>
<keyword evidence="4" id="KW-0274">FAD</keyword>
<evidence type="ECO:0000259" key="9">
    <source>
        <dbReference type="Pfam" id="PF02771"/>
    </source>
</evidence>